<comment type="caution">
    <text evidence="11">The sequence shown here is derived from an EMBL/GenBank/DDBJ whole genome shotgun (WGS) entry which is preliminary data.</text>
</comment>
<feature type="transmembrane region" description="Helical" evidence="10">
    <location>
        <begin position="277"/>
        <end position="295"/>
    </location>
</feature>
<gene>
    <name evidence="11" type="ORF">PUN28_004271</name>
</gene>
<dbReference type="PANTHER" id="PTHR21137">
    <property type="entry name" value="ODORANT RECEPTOR"/>
    <property type="match status" value="1"/>
</dbReference>
<sequence length="338" mass="38877">MTEILSVEKIIAFLKVDLMFACCWPLPTGVTKFQENCDKLFRLLCCLNGILMSISLIYTLSNKYDSTIFIMKVGSELSAFLQIPVQIALFTLQNDRLKIIVREMEHYIQQAKSEERNVFDQYINKCKLFYATTMCWITVTATVMIFGPLLLPQPFPIEVEYPFSVDKQPLKAIIYLHHAIAIYQSRVQVCSNVFVALLLWFVAARFEILSQKFQKISNISELIICVQLHQRLLRYANDVTVAVRYIVLSTIGFSTIAVIFSGLTFLSRQPLTIKTQFFTVGASALVEVFICTWPADYLLSTIKVDYNGIIIDYRKLCIYTIMKNYIQNVSPYLFSKGR</sequence>
<dbReference type="InterPro" id="IPR004117">
    <property type="entry name" value="7tm6_olfct_rcpt"/>
</dbReference>
<accession>A0AAW2GEY7</accession>
<dbReference type="AlphaFoldDB" id="A0AAW2GEY7"/>
<keyword evidence="5" id="KW-0552">Olfaction</keyword>
<evidence type="ECO:0000256" key="10">
    <source>
        <dbReference type="SAM" id="Phobius"/>
    </source>
</evidence>
<evidence type="ECO:0008006" key="13">
    <source>
        <dbReference type="Google" id="ProtNLM"/>
    </source>
</evidence>
<evidence type="ECO:0000313" key="12">
    <source>
        <dbReference type="Proteomes" id="UP001430953"/>
    </source>
</evidence>
<dbReference type="PANTHER" id="PTHR21137:SF35">
    <property type="entry name" value="ODORANT RECEPTOR 19A-RELATED"/>
    <property type="match status" value="1"/>
</dbReference>
<feature type="transmembrane region" description="Helical" evidence="10">
    <location>
        <begin position="185"/>
        <end position="204"/>
    </location>
</feature>
<keyword evidence="9" id="KW-0807">Transducer</keyword>
<organism evidence="11 12">
    <name type="scientific">Cardiocondyla obscurior</name>
    <dbReference type="NCBI Taxonomy" id="286306"/>
    <lineage>
        <taxon>Eukaryota</taxon>
        <taxon>Metazoa</taxon>
        <taxon>Ecdysozoa</taxon>
        <taxon>Arthropoda</taxon>
        <taxon>Hexapoda</taxon>
        <taxon>Insecta</taxon>
        <taxon>Pterygota</taxon>
        <taxon>Neoptera</taxon>
        <taxon>Endopterygota</taxon>
        <taxon>Hymenoptera</taxon>
        <taxon>Apocrita</taxon>
        <taxon>Aculeata</taxon>
        <taxon>Formicoidea</taxon>
        <taxon>Formicidae</taxon>
        <taxon>Myrmicinae</taxon>
        <taxon>Cardiocondyla</taxon>
    </lineage>
</organism>
<dbReference type="EMBL" id="JADYXP020000004">
    <property type="protein sequence ID" value="KAL0125017.1"/>
    <property type="molecule type" value="Genomic_DNA"/>
</dbReference>
<evidence type="ECO:0000256" key="3">
    <source>
        <dbReference type="ARBA" id="ARBA00022606"/>
    </source>
</evidence>
<evidence type="ECO:0000256" key="6">
    <source>
        <dbReference type="ARBA" id="ARBA00022989"/>
    </source>
</evidence>
<name>A0AAW2GEY7_9HYME</name>
<keyword evidence="6 10" id="KW-1133">Transmembrane helix</keyword>
<reference evidence="11 12" key="1">
    <citation type="submission" date="2023-03" db="EMBL/GenBank/DDBJ databases">
        <title>High recombination rates correlate with genetic variation in Cardiocondyla obscurior ants.</title>
        <authorList>
            <person name="Errbii M."/>
        </authorList>
    </citation>
    <scope>NUCLEOTIDE SEQUENCE [LARGE SCALE GENOMIC DNA]</scope>
    <source>
        <strain evidence="11">Alpha-2009</strain>
        <tissue evidence="11">Whole body</tissue>
    </source>
</reference>
<protein>
    <recommendedName>
        <fullName evidence="13">Odorant receptor</fullName>
    </recommendedName>
</protein>
<evidence type="ECO:0000256" key="4">
    <source>
        <dbReference type="ARBA" id="ARBA00022692"/>
    </source>
</evidence>
<evidence type="ECO:0000256" key="5">
    <source>
        <dbReference type="ARBA" id="ARBA00022725"/>
    </source>
</evidence>
<keyword evidence="3" id="KW-0716">Sensory transduction</keyword>
<comment type="subcellular location">
    <subcellularLocation>
        <location evidence="1">Cell membrane</location>
        <topology evidence="1">Multi-pass membrane protein</topology>
    </subcellularLocation>
</comment>
<evidence type="ECO:0000256" key="8">
    <source>
        <dbReference type="ARBA" id="ARBA00023170"/>
    </source>
</evidence>
<evidence type="ECO:0000256" key="7">
    <source>
        <dbReference type="ARBA" id="ARBA00023136"/>
    </source>
</evidence>
<evidence type="ECO:0000256" key="2">
    <source>
        <dbReference type="ARBA" id="ARBA00022475"/>
    </source>
</evidence>
<feature type="transmembrane region" description="Helical" evidence="10">
    <location>
        <begin position="245"/>
        <end position="265"/>
    </location>
</feature>
<evidence type="ECO:0000256" key="9">
    <source>
        <dbReference type="ARBA" id="ARBA00023224"/>
    </source>
</evidence>
<keyword evidence="2" id="KW-1003">Cell membrane</keyword>
<dbReference type="GO" id="GO:0005886">
    <property type="term" value="C:plasma membrane"/>
    <property type="evidence" value="ECO:0007669"/>
    <property type="project" value="UniProtKB-SubCell"/>
</dbReference>
<keyword evidence="8" id="KW-0675">Receptor</keyword>
<proteinExistence type="predicted"/>
<feature type="transmembrane region" description="Helical" evidence="10">
    <location>
        <begin position="40"/>
        <end position="61"/>
    </location>
</feature>
<dbReference type="Proteomes" id="UP001430953">
    <property type="component" value="Unassembled WGS sequence"/>
</dbReference>
<feature type="transmembrane region" description="Helical" evidence="10">
    <location>
        <begin position="128"/>
        <end position="151"/>
    </location>
</feature>
<evidence type="ECO:0000256" key="1">
    <source>
        <dbReference type="ARBA" id="ARBA00004651"/>
    </source>
</evidence>
<evidence type="ECO:0000313" key="11">
    <source>
        <dbReference type="EMBL" id="KAL0125017.1"/>
    </source>
</evidence>
<keyword evidence="7 10" id="KW-0472">Membrane</keyword>
<dbReference type="GO" id="GO:0007165">
    <property type="term" value="P:signal transduction"/>
    <property type="evidence" value="ECO:0007669"/>
    <property type="project" value="UniProtKB-KW"/>
</dbReference>
<dbReference type="GO" id="GO:0005549">
    <property type="term" value="F:odorant binding"/>
    <property type="evidence" value="ECO:0007669"/>
    <property type="project" value="InterPro"/>
</dbReference>
<dbReference type="GO" id="GO:0004984">
    <property type="term" value="F:olfactory receptor activity"/>
    <property type="evidence" value="ECO:0007669"/>
    <property type="project" value="InterPro"/>
</dbReference>
<keyword evidence="4 10" id="KW-0812">Transmembrane</keyword>
<keyword evidence="12" id="KW-1185">Reference proteome</keyword>
<dbReference type="Pfam" id="PF02949">
    <property type="entry name" value="7tm_6"/>
    <property type="match status" value="1"/>
</dbReference>